<dbReference type="PANTHER" id="PTHR34118">
    <property type="entry name" value="NF-KAPPA-B INHIBITOR-LIKE PROTEIN-RELATED"/>
    <property type="match status" value="1"/>
</dbReference>
<evidence type="ECO:0000256" key="5">
    <source>
        <dbReference type="SAM" id="Phobius"/>
    </source>
</evidence>
<dbReference type="EMBL" id="HBFP01007661">
    <property type="protein sequence ID" value="CAD8821104.1"/>
    <property type="molecule type" value="Transcribed_RNA"/>
</dbReference>
<evidence type="ECO:0000313" key="8">
    <source>
        <dbReference type="EMBL" id="CAD8821104.1"/>
    </source>
</evidence>
<protein>
    <recommendedName>
        <fullName evidence="6">CGL160/ATPI domain-containing protein</fullName>
    </recommendedName>
</protein>
<dbReference type="Pfam" id="PF24763">
    <property type="entry name" value="CGL160_C"/>
    <property type="match status" value="1"/>
</dbReference>
<feature type="domain" description="CGL160/ATPI" evidence="6">
    <location>
        <begin position="96"/>
        <end position="209"/>
    </location>
</feature>
<evidence type="ECO:0000256" key="3">
    <source>
        <dbReference type="ARBA" id="ARBA00022989"/>
    </source>
</evidence>
<organism evidence="7">
    <name type="scientific">Timspurckia oligopyrenoides</name>
    <dbReference type="NCBI Taxonomy" id="708627"/>
    <lineage>
        <taxon>Eukaryota</taxon>
        <taxon>Rhodophyta</taxon>
        <taxon>Bangiophyceae</taxon>
        <taxon>Porphyridiales</taxon>
        <taxon>Porphyridiaceae</taxon>
        <taxon>Timspurckia</taxon>
    </lineage>
</organism>
<gene>
    <name evidence="7" type="ORF">TOLI1172_LOCUS5498</name>
    <name evidence="8" type="ORF">TOLI1172_LOCUS5499</name>
</gene>
<dbReference type="PANTHER" id="PTHR34118:SF6">
    <property type="entry name" value="PROTEIN CONSERVED ONLY IN THE GREEN LINEAGE 160, CHLOROPLASTIC"/>
    <property type="match status" value="1"/>
</dbReference>
<name>A0A6T6N5T6_9RHOD</name>
<evidence type="ECO:0000259" key="6">
    <source>
        <dbReference type="Pfam" id="PF24763"/>
    </source>
</evidence>
<evidence type="ECO:0000256" key="2">
    <source>
        <dbReference type="ARBA" id="ARBA00022692"/>
    </source>
</evidence>
<evidence type="ECO:0000313" key="7">
    <source>
        <dbReference type="EMBL" id="CAD8821103.1"/>
    </source>
</evidence>
<keyword evidence="4 5" id="KW-0472">Membrane</keyword>
<reference evidence="7" key="1">
    <citation type="submission" date="2021-01" db="EMBL/GenBank/DDBJ databases">
        <authorList>
            <person name="Corre E."/>
            <person name="Pelletier E."/>
            <person name="Niang G."/>
            <person name="Scheremetjew M."/>
            <person name="Finn R."/>
            <person name="Kale V."/>
            <person name="Holt S."/>
            <person name="Cochrane G."/>
            <person name="Meng A."/>
            <person name="Brown T."/>
            <person name="Cohen L."/>
        </authorList>
    </citation>
    <scope>NUCLEOTIDE SEQUENCE</scope>
    <source>
        <strain evidence="7">CCMP3278</strain>
    </source>
</reference>
<keyword evidence="2 5" id="KW-0812">Transmembrane</keyword>
<feature type="transmembrane region" description="Helical" evidence="5">
    <location>
        <begin position="130"/>
        <end position="146"/>
    </location>
</feature>
<comment type="subcellular location">
    <subcellularLocation>
        <location evidence="1">Membrane</location>
        <topology evidence="1">Multi-pass membrane protein</topology>
    </subcellularLocation>
</comment>
<proteinExistence type="predicted"/>
<accession>A0A6T6N5T6</accession>
<dbReference type="GO" id="GO:0016020">
    <property type="term" value="C:membrane"/>
    <property type="evidence" value="ECO:0007669"/>
    <property type="project" value="UniProtKB-SubCell"/>
</dbReference>
<dbReference type="InterPro" id="IPR056309">
    <property type="entry name" value="CGL160/ATPI_dom"/>
</dbReference>
<keyword evidence="3 5" id="KW-1133">Transmembrane helix</keyword>
<dbReference type="AlphaFoldDB" id="A0A6T6N5T6"/>
<dbReference type="EMBL" id="HBFP01007660">
    <property type="protein sequence ID" value="CAD8821103.1"/>
    <property type="molecule type" value="Transcribed_RNA"/>
</dbReference>
<sequence length="228" mass="25258">MVGFVLSGIGNIARRGLEFGERCNDVRLHGSSFSLNRRSFRWEISMEIDRTPSADVEVLRNESESSDLDRIEDKFGPKETRSGELDAKRREQLEILKYNQLRIQLIADTMTLGAVGMLSCYALSSLRVALSYGVGLSAGVVYVILLSRSVDKLAEAARSGSRSMDVFGAARQAVFALAILFVIKNKDELDVLPALAGLFTYKLATLSPALFGELFRDSDRVTRQNNLK</sequence>
<feature type="transmembrane region" description="Helical" evidence="5">
    <location>
        <begin position="166"/>
        <end position="183"/>
    </location>
</feature>
<evidence type="ECO:0000256" key="1">
    <source>
        <dbReference type="ARBA" id="ARBA00004141"/>
    </source>
</evidence>
<feature type="transmembrane region" description="Helical" evidence="5">
    <location>
        <begin position="195"/>
        <end position="215"/>
    </location>
</feature>
<evidence type="ECO:0000256" key="4">
    <source>
        <dbReference type="ARBA" id="ARBA00023136"/>
    </source>
</evidence>